<organism evidence="1 2">
    <name type="scientific">Hymenobacter polaris</name>
    <dbReference type="NCBI Taxonomy" id="2682546"/>
    <lineage>
        <taxon>Bacteria</taxon>
        <taxon>Pseudomonadati</taxon>
        <taxon>Bacteroidota</taxon>
        <taxon>Cytophagia</taxon>
        <taxon>Cytophagales</taxon>
        <taxon>Hymenobacteraceae</taxon>
        <taxon>Hymenobacter</taxon>
    </lineage>
</organism>
<dbReference type="AlphaFoldDB" id="A0A7Y0AH41"/>
<gene>
    <name evidence="1" type="ORF">HHL22_17450</name>
</gene>
<dbReference type="EMBL" id="JABBGH010000003">
    <property type="protein sequence ID" value="NML66995.1"/>
    <property type="molecule type" value="Genomic_DNA"/>
</dbReference>
<name>A0A7Y0AH41_9BACT</name>
<evidence type="ECO:0008006" key="3">
    <source>
        <dbReference type="Google" id="ProtNLM"/>
    </source>
</evidence>
<dbReference type="Proteomes" id="UP000559626">
    <property type="component" value="Unassembled WGS sequence"/>
</dbReference>
<accession>A0A7Y0AH41</accession>
<dbReference type="RefSeq" id="WP_169532691.1">
    <property type="nucleotide sequence ID" value="NZ_JABBGH010000003.1"/>
</dbReference>
<reference evidence="1 2" key="1">
    <citation type="submission" date="2020-04" db="EMBL/GenBank/DDBJ databases">
        <title>Hymenobacter polaris sp. nov., isolated from Arctic soil.</title>
        <authorList>
            <person name="Dahal R.H."/>
        </authorList>
    </citation>
    <scope>NUCLEOTIDE SEQUENCE [LARGE SCALE GENOMIC DNA]</scope>
    <source>
        <strain evidence="1 2">RP-2-7</strain>
    </source>
</reference>
<comment type="caution">
    <text evidence="1">The sequence shown here is derived from an EMBL/GenBank/DDBJ whole genome shotgun (WGS) entry which is preliminary data.</text>
</comment>
<sequence length="109" mass="11262">MATTSPTSQLDATLATLQGGLNKITDAASADLAGWLKTLHGNADLADVAQELQRLHDAIAHNQHGTIADSLSALSEQTKQAAVTATPDSQSRLYQLSDVLKQAAGQVGA</sequence>
<evidence type="ECO:0000313" key="1">
    <source>
        <dbReference type="EMBL" id="NML66995.1"/>
    </source>
</evidence>
<keyword evidence="2" id="KW-1185">Reference proteome</keyword>
<proteinExistence type="predicted"/>
<evidence type="ECO:0000313" key="2">
    <source>
        <dbReference type="Proteomes" id="UP000559626"/>
    </source>
</evidence>
<protein>
    <recommendedName>
        <fullName evidence="3">DUF4404 family protein</fullName>
    </recommendedName>
</protein>